<dbReference type="InterPro" id="IPR036388">
    <property type="entry name" value="WH-like_DNA-bd_sf"/>
</dbReference>
<dbReference type="NCBIfam" id="NF033788">
    <property type="entry name" value="HTH_metalloreg"/>
    <property type="match status" value="1"/>
</dbReference>
<proteinExistence type="predicted"/>
<dbReference type="OrthoDB" id="9798835at2"/>
<gene>
    <name evidence="6" type="ORF">SBA1_270041</name>
</gene>
<protein>
    <submittedName>
        <fullName evidence="6">Transcriptional regulator ArsR family</fullName>
    </submittedName>
</protein>
<dbReference type="AlphaFoldDB" id="A0A2U3KI53"/>
<evidence type="ECO:0000259" key="5">
    <source>
        <dbReference type="PROSITE" id="PS50987"/>
    </source>
</evidence>
<dbReference type="InterPro" id="IPR036390">
    <property type="entry name" value="WH_DNA-bd_sf"/>
</dbReference>
<dbReference type="EMBL" id="OMOD01000119">
    <property type="protein sequence ID" value="SPF39326.1"/>
    <property type="molecule type" value="Genomic_DNA"/>
</dbReference>
<dbReference type="GO" id="GO:0003700">
    <property type="term" value="F:DNA-binding transcription factor activity"/>
    <property type="evidence" value="ECO:0007669"/>
    <property type="project" value="InterPro"/>
</dbReference>
<organism evidence="6 7">
    <name type="scientific">Candidatus Sulfotelmatobacter kueseliae</name>
    <dbReference type="NCBI Taxonomy" id="2042962"/>
    <lineage>
        <taxon>Bacteria</taxon>
        <taxon>Pseudomonadati</taxon>
        <taxon>Acidobacteriota</taxon>
        <taxon>Terriglobia</taxon>
        <taxon>Terriglobales</taxon>
        <taxon>Candidatus Korobacteraceae</taxon>
        <taxon>Candidatus Sulfotelmatobacter</taxon>
    </lineage>
</organism>
<evidence type="ECO:0000313" key="7">
    <source>
        <dbReference type="Proteomes" id="UP000238701"/>
    </source>
</evidence>
<feature type="region of interest" description="Disordered" evidence="4">
    <location>
        <begin position="91"/>
        <end position="111"/>
    </location>
</feature>
<evidence type="ECO:0000256" key="3">
    <source>
        <dbReference type="ARBA" id="ARBA00023163"/>
    </source>
</evidence>
<dbReference type="PANTHER" id="PTHR33154:SF33">
    <property type="entry name" value="TRANSCRIPTIONAL REPRESSOR SDPR"/>
    <property type="match status" value="1"/>
</dbReference>
<keyword evidence="3" id="KW-0804">Transcription</keyword>
<dbReference type="InterPro" id="IPR051081">
    <property type="entry name" value="HTH_MetalResp_TranReg"/>
</dbReference>
<dbReference type="PANTHER" id="PTHR33154">
    <property type="entry name" value="TRANSCRIPTIONAL REGULATOR, ARSR FAMILY"/>
    <property type="match status" value="1"/>
</dbReference>
<reference evidence="7" key="1">
    <citation type="submission" date="2018-02" db="EMBL/GenBank/DDBJ databases">
        <authorList>
            <person name="Hausmann B."/>
        </authorList>
    </citation>
    <scope>NUCLEOTIDE SEQUENCE [LARGE SCALE GENOMIC DNA]</scope>
    <source>
        <strain evidence="7">Peat soil MAG SbA1</strain>
    </source>
</reference>
<dbReference type="InterPro" id="IPR047796">
    <property type="entry name" value="SdpR-like_repress"/>
</dbReference>
<evidence type="ECO:0000256" key="1">
    <source>
        <dbReference type="ARBA" id="ARBA00023015"/>
    </source>
</evidence>
<dbReference type="Pfam" id="PF12840">
    <property type="entry name" value="HTH_20"/>
    <property type="match status" value="1"/>
</dbReference>
<dbReference type="InterPro" id="IPR011991">
    <property type="entry name" value="ArsR-like_HTH"/>
</dbReference>
<dbReference type="Gene3D" id="1.10.10.10">
    <property type="entry name" value="Winged helix-like DNA-binding domain superfamily/Winged helix DNA-binding domain"/>
    <property type="match status" value="1"/>
</dbReference>
<dbReference type="CDD" id="cd00090">
    <property type="entry name" value="HTH_ARSR"/>
    <property type="match status" value="1"/>
</dbReference>
<name>A0A2U3KI53_9BACT</name>
<dbReference type="PRINTS" id="PR00778">
    <property type="entry name" value="HTHARSR"/>
</dbReference>
<dbReference type="SMART" id="SM00418">
    <property type="entry name" value="HTH_ARSR"/>
    <property type="match status" value="1"/>
</dbReference>
<evidence type="ECO:0000256" key="4">
    <source>
        <dbReference type="SAM" id="MobiDB-lite"/>
    </source>
</evidence>
<accession>A0A2U3KI53</accession>
<evidence type="ECO:0000256" key="2">
    <source>
        <dbReference type="ARBA" id="ARBA00023125"/>
    </source>
</evidence>
<dbReference type="GO" id="GO:0003677">
    <property type="term" value="F:DNA binding"/>
    <property type="evidence" value="ECO:0007669"/>
    <property type="project" value="UniProtKB-KW"/>
</dbReference>
<dbReference type="SUPFAM" id="SSF46785">
    <property type="entry name" value="Winged helix' DNA-binding domain"/>
    <property type="match status" value="1"/>
</dbReference>
<dbReference type="Proteomes" id="UP000238701">
    <property type="component" value="Unassembled WGS sequence"/>
</dbReference>
<feature type="domain" description="HTH arsR-type" evidence="5">
    <location>
        <begin position="1"/>
        <end position="91"/>
    </location>
</feature>
<dbReference type="PROSITE" id="PS50987">
    <property type="entry name" value="HTH_ARSR_2"/>
    <property type="match status" value="1"/>
</dbReference>
<keyword evidence="2" id="KW-0238">DNA-binding</keyword>
<dbReference type="InterPro" id="IPR001845">
    <property type="entry name" value="HTH_ArsR_DNA-bd_dom"/>
</dbReference>
<keyword evidence="1" id="KW-0805">Transcription regulation</keyword>
<dbReference type="NCBIfam" id="NF033789">
    <property type="entry name" value="repress_SdpR"/>
    <property type="match status" value="1"/>
</dbReference>
<evidence type="ECO:0000313" key="6">
    <source>
        <dbReference type="EMBL" id="SPF39326.1"/>
    </source>
</evidence>
<sequence length="111" mass="12322">MAPSSNKAFKALADPTRREILNLLRRGEMTAGDLAERFDMTKPTMSHHFAVLKEADLLTSRRDGQQIWYGLNTTVVQDLLAWAIDLIRGQSEKATGARPSPESKPPGDEQS</sequence>